<evidence type="ECO:0000256" key="3">
    <source>
        <dbReference type="ARBA" id="ARBA00022722"/>
    </source>
</evidence>
<dbReference type="Proteomes" id="UP000001640">
    <property type="component" value="Chromosome 8"/>
</dbReference>
<dbReference type="GO" id="GO:0004527">
    <property type="term" value="F:exonuclease activity"/>
    <property type="evidence" value="ECO:0007669"/>
    <property type="project" value="UniProtKB-KW"/>
</dbReference>
<comment type="similarity">
    <text evidence="2">Belongs to the tyrosyl-DNA phosphodiesterase family.</text>
</comment>
<evidence type="ECO:0008006" key="15">
    <source>
        <dbReference type="Google" id="ProtNLM"/>
    </source>
</evidence>
<dbReference type="InterPro" id="IPR010347">
    <property type="entry name" value="Tdp1"/>
</dbReference>
<evidence type="ECO:0000256" key="4">
    <source>
        <dbReference type="ARBA" id="ARBA00022763"/>
    </source>
</evidence>
<gene>
    <name evidence="13" type="primary">NCAS0H01400</name>
    <name evidence="13" type="ordered locus">NCAS_0H01400</name>
</gene>
<dbReference type="GO" id="GO:0003690">
    <property type="term" value="F:double-stranded DNA binding"/>
    <property type="evidence" value="ECO:0007669"/>
    <property type="project" value="TreeGrafter"/>
</dbReference>
<protein>
    <recommendedName>
        <fullName evidence="15">PLD phosphodiesterase domain-containing protein</fullName>
    </recommendedName>
</protein>
<dbReference type="PANTHER" id="PTHR12415:SF0">
    <property type="entry name" value="TYROSYL-DNA PHOSPHODIESTERASE 1"/>
    <property type="match status" value="1"/>
</dbReference>
<comment type="subcellular location">
    <subcellularLocation>
        <location evidence="1">Nucleus</location>
    </subcellularLocation>
</comment>
<dbReference type="GeneID" id="96905129"/>
<reference evidence="13 14" key="1">
    <citation type="journal article" date="2011" name="Proc. Natl. Acad. Sci. U.S.A.">
        <title>Evolutionary erosion of yeast sex chromosomes by mating-type switching accidents.</title>
        <authorList>
            <person name="Gordon J.L."/>
            <person name="Armisen D."/>
            <person name="Proux-Wera E."/>
            <person name="Oheigeartaigh S.S."/>
            <person name="Byrne K.P."/>
            <person name="Wolfe K.H."/>
        </authorList>
    </citation>
    <scope>NUCLEOTIDE SEQUENCE [LARGE SCALE GENOMIC DNA]</scope>
    <source>
        <strain evidence="14">ATCC 76901 / BCRC 22586 / CBS 4309 / NBRC 1992 / NRRL Y-12630</strain>
    </source>
</reference>
<feature type="active site" description="Proton donor/acceptor" evidence="9">
    <location>
        <position position="479"/>
    </location>
</feature>
<dbReference type="EMBL" id="HE576759">
    <property type="protein sequence ID" value="CCC71450.1"/>
    <property type="molecule type" value="Genomic_DNA"/>
</dbReference>
<keyword evidence="6" id="KW-0269">Exonuclease</keyword>
<keyword evidence="14" id="KW-1185">Reference proteome</keyword>
<dbReference type="Gene3D" id="3.30.870.10">
    <property type="entry name" value="Endonuclease Chain A"/>
    <property type="match status" value="2"/>
</dbReference>
<reference key="2">
    <citation type="submission" date="2011-08" db="EMBL/GenBank/DDBJ databases">
        <title>Genome sequence of Naumovozyma castellii.</title>
        <authorList>
            <person name="Gordon J.L."/>
            <person name="Armisen D."/>
            <person name="Proux-Wera E."/>
            <person name="OhEigeartaigh S.S."/>
            <person name="Byrne K.P."/>
            <person name="Wolfe K.H."/>
        </authorList>
    </citation>
    <scope>NUCLEOTIDE SEQUENCE</scope>
    <source>
        <strain>Type strain:CBS 4309</strain>
    </source>
</reference>
<keyword evidence="4" id="KW-0227">DNA damage</keyword>
<evidence type="ECO:0000256" key="12">
    <source>
        <dbReference type="SAM" id="MobiDB-lite"/>
    </source>
</evidence>
<dbReference type="InParanoid" id="G0VIX3"/>
<keyword evidence="7" id="KW-0234">DNA repair</keyword>
<dbReference type="FunCoup" id="G0VIX3">
    <property type="interactions" value="496"/>
</dbReference>
<evidence type="ECO:0000256" key="8">
    <source>
        <dbReference type="ARBA" id="ARBA00023242"/>
    </source>
</evidence>
<dbReference type="GO" id="GO:0017005">
    <property type="term" value="F:3'-tyrosyl-DNA phosphodiesterase activity"/>
    <property type="evidence" value="ECO:0007669"/>
    <property type="project" value="TreeGrafter"/>
</dbReference>
<name>G0VIX3_NAUCA</name>
<dbReference type="STRING" id="1064592.G0VIX3"/>
<dbReference type="Pfam" id="PF06087">
    <property type="entry name" value="Tyr-DNA_phospho"/>
    <property type="match status" value="1"/>
</dbReference>
<accession>G0VIX3</accession>
<keyword evidence="5" id="KW-0378">Hydrolase</keyword>
<feature type="binding site" evidence="10">
    <location>
        <position position="481"/>
    </location>
    <ligand>
        <name>substrate</name>
    </ligand>
</feature>
<keyword evidence="8" id="KW-0539">Nucleus</keyword>
<feature type="binding site" evidence="10">
    <location>
        <position position="224"/>
    </location>
    <ligand>
        <name>substrate</name>
    </ligand>
</feature>
<dbReference type="AlphaFoldDB" id="G0VIX3"/>
<dbReference type="eggNOG" id="KOG2031">
    <property type="taxonomic scope" value="Eukaryota"/>
</dbReference>
<evidence type="ECO:0000256" key="11">
    <source>
        <dbReference type="PIRSR" id="PIRSR610347-3"/>
    </source>
</evidence>
<dbReference type="KEGG" id="ncs:NCAS_0H01400"/>
<dbReference type="GO" id="GO:0006281">
    <property type="term" value="P:DNA repair"/>
    <property type="evidence" value="ECO:0007669"/>
    <property type="project" value="UniProtKB-KW"/>
</dbReference>
<feature type="active site" description="Nucleophile" evidence="9">
    <location>
        <position position="222"/>
    </location>
</feature>
<dbReference type="GO" id="GO:0003697">
    <property type="term" value="F:single-stranded DNA binding"/>
    <property type="evidence" value="ECO:0007669"/>
    <property type="project" value="TreeGrafter"/>
</dbReference>
<feature type="region of interest" description="Disordered" evidence="12">
    <location>
        <begin position="1"/>
        <end position="29"/>
    </location>
</feature>
<dbReference type="SUPFAM" id="SSF56024">
    <property type="entry name" value="Phospholipase D/nuclease"/>
    <property type="match status" value="2"/>
</dbReference>
<organism evidence="13 14">
    <name type="scientific">Naumovozyma castellii</name>
    <name type="common">Yeast</name>
    <name type="synonym">Saccharomyces castellii</name>
    <dbReference type="NCBI Taxonomy" id="27288"/>
    <lineage>
        <taxon>Eukaryota</taxon>
        <taxon>Fungi</taxon>
        <taxon>Dikarya</taxon>
        <taxon>Ascomycota</taxon>
        <taxon>Saccharomycotina</taxon>
        <taxon>Saccharomycetes</taxon>
        <taxon>Saccharomycetales</taxon>
        <taxon>Saccharomycetaceae</taxon>
        <taxon>Naumovozyma</taxon>
    </lineage>
</organism>
<evidence type="ECO:0000256" key="9">
    <source>
        <dbReference type="PIRSR" id="PIRSR610347-1"/>
    </source>
</evidence>
<evidence type="ECO:0000256" key="10">
    <source>
        <dbReference type="PIRSR" id="PIRSR610347-2"/>
    </source>
</evidence>
<dbReference type="PANTHER" id="PTHR12415">
    <property type="entry name" value="TYROSYL-DNA PHOSPHODIESTERASE 1"/>
    <property type="match status" value="1"/>
</dbReference>
<feature type="site" description="Interaction with DNA" evidence="11">
    <location>
        <position position="512"/>
    </location>
</feature>
<dbReference type="RefSeq" id="XP_003677799.1">
    <property type="nucleotide sequence ID" value="XM_003677751.1"/>
</dbReference>
<dbReference type="OrthoDB" id="47785at2759"/>
<keyword evidence="3" id="KW-0540">Nuclease</keyword>
<evidence type="ECO:0000256" key="7">
    <source>
        <dbReference type="ARBA" id="ARBA00023204"/>
    </source>
</evidence>
<evidence type="ECO:0000313" key="14">
    <source>
        <dbReference type="Proteomes" id="UP000001640"/>
    </source>
</evidence>
<evidence type="ECO:0000313" key="13">
    <source>
        <dbReference type="EMBL" id="CCC71450.1"/>
    </source>
</evidence>
<dbReference type="HOGENOM" id="CLU_010413_2_1_1"/>
<dbReference type="GO" id="GO:0005634">
    <property type="term" value="C:nucleus"/>
    <property type="evidence" value="ECO:0007669"/>
    <property type="project" value="UniProtKB-SubCell"/>
</dbReference>
<sequence>MEGSGLRCTGSMENAAESNKRKHSLSEAAQQAAKRWAKVDYGSIPAASDDQALDVSVKSLSGSNPESEIETDVGSIDLERGQTADVIDLTSEDESISTLSAVIDLTIPDTKERKVPSKPRINSPFKMLRSVLYDDETPLSQNLITLKDILGDETLRESILFSFQFDLNFVMDCFHENIKSITIVAQLNTIVPFEPSQGPKARRIFSRLNTIAFPMPPFSCHHSKMIFNYYADNSCKIFLPSSNLSYYEVNLPQQVCWCSPTLPYDPDRKSRQDVPFKVSLLEYLNSYNKREVNQLIKRLKDIDFTPLEDVEFIFSTPNKKVNSGMKMLASFINEGKIVVPPDDGSSTSHFLCQTSSIGASLNRAVPVNMFTHTIIPLCTGILSYNQESNGKKAMIYVPSETVKTEFKSRRIIPYIIFPTKYESLNGPTGSAASGWFHFDYSKDKIGYYKMLAEEFKVFYKQDSKKSADKRNKRPFVPSHSKFYLSSTTTENDTSPNQFKNLNWCIFTSANLSVSAWGKLTMPPRNYEVGILLTKEAQPSGKLKCRSLIDTIYLNNDYQSSDDLTVMVPFTLPVEPYDTRVDRCFCQATDAPQAS</sequence>
<proteinExistence type="inferred from homology"/>
<evidence type="ECO:0000256" key="6">
    <source>
        <dbReference type="ARBA" id="ARBA00022839"/>
    </source>
</evidence>
<evidence type="ECO:0000256" key="1">
    <source>
        <dbReference type="ARBA" id="ARBA00004123"/>
    </source>
</evidence>
<dbReference type="OMA" id="AHSKFYM"/>
<evidence type="ECO:0000256" key="5">
    <source>
        <dbReference type="ARBA" id="ARBA00022801"/>
    </source>
</evidence>
<evidence type="ECO:0000256" key="2">
    <source>
        <dbReference type="ARBA" id="ARBA00010205"/>
    </source>
</evidence>